<name>A0A3S5ADK3_9PLAT</name>
<evidence type="ECO:0000313" key="3">
    <source>
        <dbReference type="EMBL" id="VEL17906.1"/>
    </source>
</evidence>
<evidence type="ECO:0000256" key="2">
    <source>
        <dbReference type="SAM" id="Phobius"/>
    </source>
</evidence>
<keyword evidence="2" id="KW-0812">Transmembrane</keyword>
<feature type="compositionally biased region" description="Pro residues" evidence="1">
    <location>
        <begin position="79"/>
        <end position="88"/>
    </location>
</feature>
<dbReference type="OrthoDB" id="10060767at2759"/>
<organism evidence="3 4">
    <name type="scientific">Protopolystoma xenopodis</name>
    <dbReference type="NCBI Taxonomy" id="117903"/>
    <lineage>
        <taxon>Eukaryota</taxon>
        <taxon>Metazoa</taxon>
        <taxon>Spiralia</taxon>
        <taxon>Lophotrochozoa</taxon>
        <taxon>Platyhelminthes</taxon>
        <taxon>Monogenea</taxon>
        <taxon>Polyopisthocotylea</taxon>
        <taxon>Polystomatidea</taxon>
        <taxon>Polystomatidae</taxon>
        <taxon>Protopolystoma</taxon>
    </lineage>
</organism>
<keyword evidence="4" id="KW-1185">Reference proteome</keyword>
<gene>
    <name evidence="3" type="ORF">PXEA_LOCUS11346</name>
</gene>
<dbReference type="InterPro" id="IPR036259">
    <property type="entry name" value="MFS_trans_sf"/>
</dbReference>
<keyword evidence="2" id="KW-0472">Membrane</keyword>
<feature type="transmembrane region" description="Helical" evidence="2">
    <location>
        <begin position="224"/>
        <end position="246"/>
    </location>
</feature>
<dbReference type="PANTHER" id="PTHR11360">
    <property type="entry name" value="MONOCARBOXYLATE TRANSPORTER"/>
    <property type="match status" value="1"/>
</dbReference>
<comment type="caution">
    <text evidence="3">The sequence shown here is derived from an EMBL/GenBank/DDBJ whole genome shotgun (WGS) entry which is preliminary data.</text>
</comment>
<dbReference type="PANTHER" id="PTHR11360:SF284">
    <property type="entry name" value="EG:103B4.3 PROTEIN-RELATED"/>
    <property type="match status" value="1"/>
</dbReference>
<keyword evidence="2" id="KW-1133">Transmembrane helix</keyword>
<sequence>MEVASRFLSLQSGPFRPRCRPYQRSLSTLPLTGPAVFSLLLPVFIERFTWNVTLLLLASFQLHVCLFGALFHWQTSSPSAPPPAPGPGSSPGLGVGPSGADGVDQCRLRQKRPLDSIIGCDLPHGSSIGILPALPSSGSQLSLSGPLRFVQPSQGPVCLPVDVFGSTALLNSCLTLNEMLRPQAINNMLGSIGSFLIFAELERQIPAELRASRATLRRRGNGRLIAYLVGVTLFSFTSMPPIAYLFDRLRQQGFEDTTISVVSSLGGLFSALSRLSTGLLAGMLKVDMFHLSICYAAILAVSNVTSAFMYTGWQHSMYAAIYGWCTGQSSVTCSEGGGVERTRPEGDWDSCQSVVDMRKKWRK</sequence>
<evidence type="ECO:0000313" key="4">
    <source>
        <dbReference type="Proteomes" id="UP000784294"/>
    </source>
</evidence>
<feature type="transmembrane region" description="Helical" evidence="2">
    <location>
        <begin position="293"/>
        <end position="313"/>
    </location>
</feature>
<reference evidence="3" key="1">
    <citation type="submission" date="2018-11" db="EMBL/GenBank/DDBJ databases">
        <authorList>
            <consortium name="Pathogen Informatics"/>
        </authorList>
    </citation>
    <scope>NUCLEOTIDE SEQUENCE</scope>
</reference>
<dbReference type="EMBL" id="CAAALY010034764">
    <property type="protein sequence ID" value="VEL17906.1"/>
    <property type="molecule type" value="Genomic_DNA"/>
</dbReference>
<feature type="transmembrane region" description="Helical" evidence="2">
    <location>
        <begin position="51"/>
        <end position="71"/>
    </location>
</feature>
<feature type="transmembrane region" description="Helical" evidence="2">
    <location>
        <begin position="26"/>
        <end position="45"/>
    </location>
</feature>
<feature type="region of interest" description="Disordered" evidence="1">
    <location>
        <begin position="78"/>
        <end position="101"/>
    </location>
</feature>
<dbReference type="AlphaFoldDB" id="A0A3S5ADK3"/>
<dbReference type="InterPro" id="IPR050327">
    <property type="entry name" value="Proton-linked_MCT"/>
</dbReference>
<evidence type="ECO:0000256" key="1">
    <source>
        <dbReference type="SAM" id="MobiDB-lite"/>
    </source>
</evidence>
<accession>A0A3S5ADK3</accession>
<dbReference type="Proteomes" id="UP000784294">
    <property type="component" value="Unassembled WGS sequence"/>
</dbReference>
<protein>
    <submittedName>
        <fullName evidence="3">Uncharacterized protein</fullName>
    </submittedName>
</protein>
<dbReference type="SUPFAM" id="SSF103473">
    <property type="entry name" value="MFS general substrate transporter"/>
    <property type="match status" value="1"/>
</dbReference>
<proteinExistence type="predicted"/>
<feature type="compositionally biased region" description="Gly residues" evidence="1">
    <location>
        <begin position="89"/>
        <end position="99"/>
    </location>
</feature>